<sequence length="161" mass="18564">MFGFLFSSPLACAIFNFNSLQGEIGNVTLNIPAYNLWRLIITSETLHWGSVGYVHLSKLYIEVFYLIQYVIGNSKISIFFNSDFGKAEEVKEGHVRNIFIHDRRGFAVQKYEKHWGMVEHQNQFEFAGWSSQVIGYVEAGFGAQHTALWTWHIQISEKLPL</sequence>
<dbReference type="Proteomes" id="UP000001194">
    <property type="component" value="Unassembled WGS sequence"/>
</dbReference>
<proteinExistence type="predicted"/>
<dbReference type="KEGG" id="lbc:LACBIDRAFT_325761"/>
<dbReference type="EMBL" id="DS547098">
    <property type="protein sequence ID" value="EDR10139.1"/>
    <property type="molecule type" value="Genomic_DNA"/>
</dbReference>
<dbReference type="HOGENOM" id="CLU_141756_0_0_1"/>
<gene>
    <name evidence="1" type="ORF">LACBIDRAFT_325761</name>
</gene>
<evidence type="ECO:0000313" key="2">
    <source>
        <dbReference type="Proteomes" id="UP000001194"/>
    </source>
</evidence>
<reference evidence="1 2" key="1">
    <citation type="journal article" date="2008" name="Nature">
        <title>The genome of Laccaria bicolor provides insights into mycorrhizal symbiosis.</title>
        <authorList>
            <person name="Martin F."/>
            <person name="Aerts A."/>
            <person name="Ahren D."/>
            <person name="Brun A."/>
            <person name="Danchin E.G.J."/>
            <person name="Duchaussoy F."/>
            <person name="Gibon J."/>
            <person name="Kohler A."/>
            <person name="Lindquist E."/>
            <person name="Pereda V."/>
            <person name="Salamov A."/>
            <person name="Shapiro H.J."/>
            <person name="Wuyts J."/>
            <person name="Blaudez D."/>
            <person name="Buee M."/>
            <person name="Brokstein P."/>
            <person name="Canbaeck B."/>
            <person name="Cohen D."/>
            <person name="Courty P.E."/>
            <person name="Coutinho P.M."/>
            <person name="Delaruelle C."/>
            <person name="Detter J.C."/>
            <person name="Deveau A."/>
            <person name="DiFazio S."/>
            <person name="Duplessis S."/>
            <person name="Fraissinet-Tachet L."/>
            <person name="Lucic E."/>
            <person name="Frey-Klett P."/>
            <person name="Fourrey C."/>
            <person name="Feussner I."/>
            <person name="Gay G."/>
            <person name="Grimwood J."/>
            <person name="Hoegger P.J."/>
            <person name="Jain P."/>
            <person name="Kilaru S."/>
            <person name="Labbe J."/>
            <person name="Lin Y.C."/>
            <person name="Legue V."/>
            <person name="Le Tacon F."/>
            <person name="Marmeisse R."/>
            <person name="Melayah D."/>
            <person name="Montanini B."/>
            <person name="Muratet M."/>
            <person name="Nehls U."/>
            <person name="Niculita-Hirzel H."/>
            <person name="Oudot-Le Secq M.P."/>
            <person name="Peter M."/>
            <person name="Quesneville H."/>
            <person name="Rajashekar B."/>
            <person name="Reich M."/>
            <person name="Rouhier N."/>
            <person name="Schmutz J."/>
            <person name="Yin T."/>
            <person name="Chalot M."/>
            <person name="Henrissat B."/>
            <person name="Kuees U."/>
            <person name="Lucas S."/>
            <person name="Van de Peer Y."/>
            <person name="Podila G.K."/>
            <person name="Polle A."/>
            <person name="Pukkila P.J."/>
            <person name="Richardson P.M."/>
            <person name="Rouze P."/>
            <person name="Sanders I.R."/>
            <person name="Stajich J.E."/>
            <person name="Tunlid A."/>
            <person name="Tuskan G."/>
            <person name="Grigoriev I.V."/>
        </authorList>
    </citation>
    <scope>NUCLEOTIDE SEQUENCE [LARGE SCALE GENOMIC DNA]</scope>
    <source>
        <strain evidence="2">S238N-H82 / ATCC MYA-4686</strain>
    </source>
</reference>
<evidence type="ECO:0000313" key="1">
    <source>
        <dbReference type="EMBL" id="EDR10139.1"/>
    </source>
</evidence>
<organism evidence="2">
    <name type="scientific">Laccaria bicolor (strain S238N-H82 / ATCC MYA-4686)</name>
    <name type="common">Bicoloured deceiver</name>
    <name type="synonym">Laccaria laccata var. bicolor</name>
    <dbReference type="NCBI Taxonomy" id="486041"/>
    <lineage>
        <taxon>Eukaryota</taxon>
        <taxon>Fungi</taxon>
        <taxon>Dikarya</taxon>
        <taxon>Basidiomycota</taxon>
        <taxon>Agaricomycotina</taxon>
        <taxon>Agaricomycetes</taxon>
        <taxon>Agaricomycetidae</taxon>
        <taxon>Agaricales</taxon>
        <taxon>Agaricineae</taxon>
        <taxon>Hydnangiaceae</taxon>
        <taxon>Laccaria</taxon>
    </lineage>
</organism>
<dbReference type="AlphaFoldDB" id="B0D652"/>
<dbReference type="RefSeq" id="XP_001879524.1">
    <property type="nucleotide sequence ID" value="XM_001879489.1"/>
</dbReference>
<dbReference type="InParanoid" id="B0D652"/>
<keyword evidence="2" id="KW-1185">Reference proteome</keyword>
<accession>B0D652</accession>
<protein>
    <submittedName>
        <fullName evidence="1">Predicted protein</fullName>
    </submittedName>
</protein>
<dbReference type="GeneID" id="6075085"/>
<name>B0D652_LACBS</name>